<dbReference type="AlphaFoldDB" id="A0A2N5EBV7"/>
<dbReference type="Proteomes" id="UP000234240">
    <property type="component" value="Unassembled WGS sequence"/>
</dbReference>
<evidence type="ECO:0000313" key="2">
    <source>
        <dbReference type="Proteomes" id="UP000234240"/>
    </source>
</evidence>
<reference evidence="1 2" key="1">
    <citation type="submission" date="2017-12" db="EMBL/GenBank/DDBJ databases">
        <title>Characterization of six clinical isolates of Enterochimera gen. nov., a novel genus of the Yersiniaciae family and the three species Enterochimera arupensis sp. nov., Enterochimera coloradensis sp. nov, and Enterochimera californica sp. nov.</title>
        <authorList>
            <person name="Rossi A."/>
            <person name="Fisher M."/>
        </authorList>
    </citation>
    <scope>NUCLEOTIDE SEQUENCE [LARGE SCALE GENOMIC DNA]</scope>
    <source>
        <strain evidence="2">2015-Iso6</strain>
    </source>
</reference>
<sequence length="81" mass="9052">MVVFLESRIMKKEERDNILDQLEQVLIGSKLEAEEQVAVVMLLAFNLLAASRTNAVSLEISDGRTLSVRLENPHSAPVHTH</sequence>
<comment type="caution">
    <text evidence="1">The sequence shown here is derived from an EMBL/GenBank/DDBJ whole genome shotgun (WGS) entry which is preliminary data.</text>
</comment>
<gene>
    <name evidence="1" type="ORF">CYR55_07055</name>
</gene>
<accession>A0A2N5EBV7</accession>
<dbReference type="EMBL" id="PJZF01000004">
    <property type="protein sequence ID" value="PLR39626.1"/>
    <property type="molecule type" value="Genomic_DNA"/>
</dbReference>
<name>A0A2N5EBV7_9GAMM</name>
<proteinExistence type="predicted"/>
<protein>
    <submittedName>
        <fullName evidence="1">Uncharacterized protein</fullName>
    </submittedName>
</protein>
<evidence type="ECO:0000313" key="1">
    <source>
        <dbReference type="EMBL" id="PLR39626.1"/>
    </source>
</evidence>
<organism evidence="1 2">
    <name type="scientific">Chimaeribacter californicus</name>
    <dbReference type="NCBI Taxonomy" id="2060067"/>
    <lineage>
        <taxon>Bacteria</taxon>
        <taxon>Pseudomonadati</taxon>
        <taxon>Pseudomonadota</taxon>
        <taxon>Gammaproteobacteria</taxon>
        <taxon>Enterobacterales</taxon>
        <taxon>Yersiniaceae</taxon>
        <taxon>Chimaeribacter</taxon>
    </lineage>
</organism>
<keyword evidence="2" id="KW-1185">Reference proteome</keyword>